<accession>A0A9W4ECN7</accession>
<evidence type="ECO:0000256" key="1">
    <source>
        <dbReference type="SAM" id="MobiDB-lite"/>
    </source>
</evidence>
<gene>
    <name evidence="2" type="ORF">SBRY_10838</name>
</gene>
<organism evidence="2 3">
    <name type="scientific">Actinacidiphila bryophytorum</name>
    <dbReference type="NCBI Taxonomy" id="1436133"/>
    <lineage>
        <taxon>Bacteria</taxon>
        <taxon>Bacillati</taxon>
        <taxon>Actinomycetota</taxon>
        <taxon>Actinomycetes</taxon>
        <taxon>Kitasatosporales</taxon>
        <taxon>Streptomycetaceae</taxon>
        <taxon>Actinacidiphila</taxon>
    </lineage>
</organism>
<keyword evidence="3" id="KW-1185">Reference proteome</keyword>
<sequence length="79" mass="9130">MRHEECEFVGGPLDGRTIEVIVGMTGQPPRSYTVPAGERRYVYHREHGERGKHRTPWVFTYDPEGRPPAGPKWPWSKRG</sequence>
<proteinExistence type="predicted"/>
<evidence type="ECO:0000313" key="2">
    <source>
        <dbReference type="EMBL" id="CAG7605594.1"/>
    </source>
</evidence>
<dbReference type="EMBL" id="CAJVAX010000001">
    <property type="protein sequence ID" value="CAG7605594.1"/>
    <property type="molecule type" value="Genomic_DNA"/>
</dbReference>
<comment type="caution">
    <text evidence="2">The sequence shown here is derived from an EMBL/GenBank/DDBJ whole genome shotgun (WGS) entry which is preliminary data.</text>
</comment>
<reference evidence="2" key="1">
    <citation type="submission" date="2021-06" db="EMBL/GenBank/DDBJ databases">
        <authorList>
            <person name="Arsene-Ploetze F."/>
        </authorList>
    </citation>
    <scope>NUCLEOTIDE SEQUENCE</scope>
    <source>
        <strain evidence="2">SBRY1</strain>
    </source>
</reference>
<name>A0A9W4ECN7_9ACTN</name>
<feature type="region of interest" description="Disordered" evidence="1">
    <location>
        <begin position="59"/>
        <end position="79"/>
    </location>
</feature>
<dbReference type="AlphaFoldDB" id="A0A9W4ECN7"/>
<dbReference type="Proteomes" id="UP001153328">
    <property type="component" value="Unassembled WGS sequence"/>
</dbReference>
<protein>
    <submittedName>
        <fullName evidence="2">Uncharacterized protein</fullName>
    </submittedName>
</protein>
<evidence type="ECO:0000313" key="3">
    <source>
        <dbReference type="Proteomes" id="UP001153328"/>
    </source>
</evidence>